<dbReference type="Pfam" id="PF13577">
    <property type="entry name" value="SnoaL_4"/>
    <property type="match status" value="1"/>
</dbReference>
<comment type="caution">
    <text evidence="2">The sequence shown here is derived from an EMBL/GenBank/DDBJ whole genome shotgun (WGS) entry which is preliminary data.</text>
</comment>
<reference evidence="2 3" key="1">
    <citation type="journal article" date="2018" name="Nat. Biotechnol.">
        <title>A standardized bacterial taxonomy based on genome phylogeny substantially revises the tree of life.</title>
        <authorList>
            <person name="Parks D.H."/>
            <person name="Chuvochina M."/>
            <person name="Waite D.W."/>
            <person name="Rinke C."/>
            <person name="Skarshewski A."/>
            <person name="Chaumeil P.A."/>
            <person name="Hugenholtz P."/>
        </authorList>
    </citation>
    <scope>NUCLEOTIDE SEQUENCE [LARGE SCALE GENOMIC DNA]</scope>
    <source>
        <strain evidence="2">UBA9158</strain>
    </source>
</reference>
<protein>
    <submittedName>
        <fullName evidence="2">Nuclear transport factor 2 family protein</fullName>
    </submittedName>
</protein>
<dbReference type="InterPro" id="IPR037401">
    <property type="entry name" value="SnoaL-like"/>
</dbReference>
<accession>A0A3C1KNE2</accession>
<evidence type="ECO:0000259" key="1">
    <source>
        <dbReference type="Pfam" id="PF13577"/>
    </source>
</evidence>
<proteinExistence type="predicted"/>
<sequence>MNEQLQELLAKQAITEVIVRYARALDRMDEALLRSVFHPGSEHHHFYEGPSSDPSRPSTAEQPGDFVAFALGVLSAHSRTHHHLGNILVEMDGPDRARAETYFTAFHRMRPVGDPLAGPDAFDNEMDYFVGGRYLDHFALRDGEWRIVRRVGMTDWTRLEPAQSRGFGSIAAETVGQRAPDDYLYRMT</sequence>
<dbReference type="InterPro" id="IPR032710">
    <property type="entry name" value="NTF2-like_dom_sf"/>
</dbReference>
<dbReference type="EMBL" id="DMND01000128">
    <property type="protein sequence ID" value="HAN27854.1"/>
    <property type="molecule type" value="Genomic_DNA"/>
</dbReference>
<evidence type="ECO:0000313" key="3">
    <source>
        <dbReference type="Proteomes" id="UP000259273"/>
    </source>
</evidence>
<feature type="domain" description="SnoaL-like" evidence="1">
    <location>
        <begin position="6"/>
        <end position="150"/>
    </location>
</feature>
<organism evidence="2 3">
    <name type="scientific">Haliea salexigens</name>
    <dbReference type="NCBI Taxonomy" id="287487"/>
    <lineage>
        <taxon>Bacteria</taxon>
        <taxon>Pseudomonadati</taxon>
        <taxon>Pseudomonadota</taxon>
        <taxon>Gammaproteobacteria</taxon>
        <taxon>Cellvibrionales</taxon>
        <taxon>Halieaceae</taxon>
        <taxon>Haliea</taxon>
    </lineage>
</organism>
<name>A0A3C1KNE2_9GAMM</name>
<dbReference type="AlphaFoldDB" id="A0A3C1KNE2"/>
<evidence type="ECO:0000313" key="2">
    <source>
        <dbReference type="EMBL" id="HAN27854.1"/>
    </source>
</evidence>
<gene>
    <name evidence="2" type="ORF">DCP75_09075</name>
</gene>
<dbReference type="Gene3D" id="3.10.450.50">
    <property type="match status" value="1"/>
</dbReference>
<dbReference type="Proteomes" id="UP000259273">
    <property type="component" value="Unassembled WGS sequence"/>
</dbReference>
<dbReference type="SUPFAM" id="SSF54427">
    <property type="entry name" value="NTF2-like"/>
    <property type="match status" value="1"/>
</dbReference>